<dbReference type="RefSeq" id="WP_345271363.1">
    <property type="nucleotide sequence ID" value="NZ_BAABHB010000021.1"/>
</dbReference>
<proteinExistence type="predicted"/>
<feature type="domain" description="CAAX prenyl protease 2/Lysostaphin resistance protein A-like" evidence="2">
    <location>
        <begin position="225"/>
        <end position="297"/>
    </location>
</feature>
<gene>
    <name evidence="3" type="ORF">GCM10023187_55540</name>
</gene>
<keyword evidence="1" id="KW-1133">Transmembrane helix</keyword>
<feature type="transmembrane region" description="Helical" evidence="1">
    <location>
        <begin position="233"/>
        <end position="254"/>
    </location>
</feature>
<feature type="transmembrane region" description="Helical" evidence="1">
    <location>
        <begin position="266"/>
        <end position="283"/>
    </location>
</feature>
<dbReference type="InterPro" id="IPR003675">
    <property type="entry name" value="Rce1/LyrA-like_dom"/>
</dbReference>
<evidence type="ECO:0000313" key="3">
    <source>
        <dbReference type="EMBL" id="GAA4420360.1"/>
    </source>
</evidence>
<keyword evidence="4" id="KW-1185">Reference proteome</keyword>
<dbReference type="EMBL" id="BAABHB010000021">
    <property type="protein sequence ID" value="GAA4420360.1"/>
    <property type="molecule type" value="Genomic_DNA"/>
</dbReference>
<feature type="transmembrane region" description="Helical" evidence="1">
    <location>
        <begin position="56"/>
        <end position="76"/>
    </location>
</feature>
<keyword evidence="1" id="KW-0812">Transmembrane</keyword>
<protein>
    <recommendedName>
        <fullName evidence="2">CAAX prenyl protease 2/Lysostaphin resistance protein A-like domain-containing protein</fullName>
    </recommendedName>
</protein>
<dbReference type="Proteomes" id="UP001500936">
    <property type="component" value="Unassembled WGS sequence"/>
</dbReference>
<evidence type="ECO:0000259" key="2">
    <source>
        <dbReference type="Pfam" id="PF02517"/>
    </source>
</evidence>
<name>A0ABP8L1M5_9BACT</name>
<feature type="transmembrane region" description="Helical" evidence="1">
    <location>
        <begin position="165"/>
        <end position="184"/>
    </location>
</feature>
<keyword evidence="1" id="KW-0472">Membrane</keyword>
<feature type="transmembrane region" description="Helical" evidence="1">
    <location>
        <begin position="20"/>
        <end position="36"/>
    </location>
</feature>
<evidence type="ECO:0000256" key="1">
    <source>
        <dbReference type="SAM" id="Phobius"/>
    </source>
</evidence>
<dbReference type="Pfam" id="PF02517">
    <property type="entry name" value="Rce1-like"/>
    <property type="match status" value="1"/>
</dbReference>
<feature type="transmembrane region" description="Helical" evidence="1">
    <location>
        <begin position="204"/>
        <end position="221"/>
    </location>
</feature>
<accession>A0ABP8L1M5</accession>
<feature type="transmembrane region" description="Helical" evidence="1">
    <location>
        <begin position="120"/>
        <end position="144"/>
    </location>
</feature>
<feature type="transmembrane region" description="Helical" evidence="1">
    <location>
        <begin position="290"/>
        <end position="310"/>
    </location>
</feature>
<evidence type="ECO:0000313" key="4">
    <source>
        <dbReference type="Proteomes" id="UP001500936"/>
    </source>
</evidence>
<reference evidence="4" key="1">
    <citation type="journal article" date="2019" name="Int. J. Syst. Evol. Microbiol.">
        <title>The Global Catalogue of Microorganisms (GCM) 10K type strain sequencing project: providing services to taxonomists for standard genome sequencing and annotation.</title>
        <authorList>
            <consortium name="The Broad Institute Genomics Platform"/>
            <consortium name="The Broad Institute Genome Sequencing Center for Infectious Disease"/>
            <person name="Wu L."/>
            <person name="Ma J."/>
        </authorList>
    </citation>
    <scope>NUCLEOTIDE SEQUENCE [LARGE SCALE GENOMIC DNA]</scope>
    <source>
        <strain evidence="4">JCM 17925</strain>
    </source>
</reference>
<feature type="transmembrane region" description="Helical" evidence="1">
    <location>
        <begin position="88"/>
        <end position="108"/>
    </location>
</feature>
<organism evidence="3 4">
    <name type="scientific">Nibrella viscosa</name>
    <dbReference type="NCBI Taxonomy" id="1084524"/>
    <lineage>
        <taxon>Bacteria</taxon>
        <taxon>Pseudomonadati</taxon>
        <taxon>Bacteroidota</taxon>
        <taxon>Cytophagia</taxon>
        <taxon>Cytophagales</taxon>
        <taxon>Spirosomataceae</taxon>
        <taxon>Nibrella</taxon>
    </lineage>
</organism>
<sequence>MRTLWHYLRTHLQTDFRTDLYLTTALYAAVLIAINYWLDFEDSIIDNYRGSYMRPLLYFCLYAVAYYGGVLIWTYFHRQPDVLRRPRFWTHTLFGLAVYSYYAGFYGYVSWSEQLFGGKIYIFAYRCLSNLHSIITVALPLYLYYRLWDREHTGFYGLRPKRAGLQMYAGLLLLMVPLITWASFQSDFLSFYPSYKDTNANEFFNVPEWVTALIFELSYGWDFIPTELMFRGFLVIGLSRLLGPGTVLPMIVVYSSIHFGKPLGETISSLVGGYLLGVFALYSRSIWGGVLIHLGVAWLMELAAFLQLYFRS</sequence>
<comment type="caution">
    <text evidence="3">The sequence shown here is derived from an EMBL/GenBank/DDBJ whole genome shotgun (WGS) entry which is preliminary data.</text>
</comment>